<dbReference type="Proteomes" id="UP000077177">
    <property type="component" value="Chromosome"/>
</dbReference>
<dbReference type="Pfam" id="PF02602">
    <property type="entry name" value="HEM4"/>
    <property type="match status" value="1"/>
</dbReference>
<proteinExistence type="predicted"/>
<dbReference type="EMBL" id="CP011390">
    <property type="protein sequence ID" value="ANE51131.1"/>
    <property type="molecule type" value="Genomic_DNA"/>
</dbReference>
<keyword evidence="3" id="KW-1185">Reference proteome</keyword>
<accession>A0A172TVI1</accession>
<evidence type="ECO:0000259" key="1">
    <source>
        <dbReference type="Pfam" id="PF02602"/>
    </source>
</evidence>
<dbReference type="GO" id="GO:0005829">
    <property type="term" value="C:cytosol"/>
    <property type="evidence" value="ECO:0007669"/>
    <property type="project" value="TreeGrafter"/>
</dbReference>
<dbReference type="PANTHER" id="PTHR12390:SF0">
    <property type="entry name" value="UROPORPHYRINOGEN-III SYNTHASE"/>
    <property type="match status" value="1"/>
</dbReference>
<dbReference type="STRING" id="1492898.SY85_12080"/>
<dbReference type="RefSeq" id="WP_066404819.1">
    <property type="nucleotide sequence ID" value="NZ_CP011390.1"/>
</dbReference>
<dbReference type="GO" id="GO:0004852">
    <property type="term" value="F:uroporphyrinogen-III synthase activity"/>
    <property type="evidence" value="ECO:0007669"/>
    <property type="project" value="InterPro"/>
</dbReference>
<reference evidence="3" key="1">
    <citation type="submission" date="2015-01" db="EMBL/GenBank/DDBJ databases">
        <title>Flavisolibacter sp./LCS9/ whole genome sequencing.</title>
        <authorList>
            <person name="Kim M.K."/>
            <person name="Srinivasan S."/>
            <person name="Lee J.-J."/>
        </authorList>
    </citation>
    <scope>NUCLEOTIDE SEQUENCE [LARGE SCALE GENOMIC DNA]</scope>
    <source>
        <strain evidence="3">LCS9</strain>
    </source>
</reference>
<dbReference type="SUPFAM" id="SSF69618">
    <property type="entry name" value="HemD-like"/>
    <property type="match status" value="1"/>
</dbReference>
<dbReference type="KEGG" id="fla:SY85_12080"/>
<protein>
    <recommendedName>
        <fullName evidence="1">Tetrapyrrole biosynthesis uroporphyrinogen III synthase domain-containing protein</fullName>
    </recommendedName>
</protein>
<dbReference type="PATRIC" id="fig|1492898.3.peg.2606"/>
<dbReference type="InterPro" id="IPR039793">
    <property type="entry name" value="UROS/Hem4"/>
</dbReference>
<name>A0A172TVI1_9BACT</name>
<dbReference type="PANTHER" id="PTHR12390">
    <property type="entry name" value="UROPORPHYRINOGEN III SYNTHASE"/>
    <property type="match status" value="1"/>
</dbReference>
<dbReference type="InterPro" id="IPR036108">
    <property type="entry name" value="4pyrrol_syn_uPrphyn_synt_sf"/>
</dbReference>
<dbReference type="GO" id="GO:0006780">
    <property type="term" value="P:uroporphyrinogen III biosynthetic process"/>
    <property type="evidence" value="ECO:0007669"/>
    <property type="project" value="InterPro"/>
</dbReference>
<sequence length="235" mass="26495">MESNKKYLLSTRPLPKTVHEEGAKKNVIIEELSFIATQPIEDDELFQKIKAIAAEQHYVVFTSMSAVEAVAAQINETPAWKIYCIGNTTRKLIEEKWGADKIIATAENAQRLGERLIDDGVKDVVFFCGNIRRNELPNKMRSEGGKVEEVVVYETNETPSKLEKEYDGILFFSPSAVHAYYSQNKPSKSTTLFAIGKTTEEAIREHKGHKIVVANVTDKMEMALEAIDYLHQTTL</sequence>
<dbReference type="CDD" id="cd06578">
    <property type="entry name" value="HemD"/>
    <property type="match status" value="1"/>
</dbReference>
<dbReference type="InterPro" id="IPR003754">
    <property type="entry name" value="4pyrrol_synth_uPrphyn_synth"/>
</dbReference>
<dbReference type="Gene3D" id="3.40.50.10090">
    <property type="match status" value="2"/>
</dbReference>
<evidence type="ECO:0000313" key="3">
    <source>
        <dbReference type="Proteomes" id="UP000077177"/>
    </source>
</evidence>
<reference evidence="2 3" key="2">
    <citation type="journal article" date="2016" name="Int. J. Syst. Evol. Microbiol.">
        <title>Flavisolibacter tropicus sp. nov., isolated from tropical soil.</title>
        <authorList>
            <person name="Lee J.J."/>
            <person name="Kang M.S."/>
            <person name="Kim G.S."/>
            <person name="Lee C.S."/>
            <person name="Lim S."/>
            <person name="Lee J."/>
            <person name="Roh S.H."/>
            <person name="Kang H."/>
            <person name="Ha J.M."/>
            <person name="Bae S."/>
            <person name="Jung H.Y."/>
            <person name="Kim M.K."/>
        </authorList>
    </citation>
    <scope>NUCLEOTIDE SEQUENCE [LARGE SCALE GENOMIC DNA]</scope>
    <source>
        <strain evidence="2 3">LCS9</strain>
    </source>
</reference>
<feature type="domain" description="Tetrapyrrole biosynthesis uroporphyrinogen III synthase" evidence="1">
    <location>
        <begin position="24"/>
        <end position="216"/>
    </location>
</feature>
<organism evidence="2 3">
    <name type="scientific">Flavisolibacter tropicus</name>
    <dbReference type="NCBI Taxonomy" id="1492898"/>
    <lineage>
        <taxon>Bacteria</taxon>
        <taxon>Pseudomonadati</taxon>
        <taxon>Bacteroidota</taxon>
        <taxon>Chitinophagia</taxon>
        <taxon>Chitinophagales</taxon>
        <taxon>Chitinophagaceae</taxon>
        <taxon>Flavisolibacter</taxon>
    </lineage>
</organism>
<evidence type="ECO:0000313" key="2">
    <source>
        <dbReference type="EMBL" id="ANE51131.1"/>
    </source>
</evidence>
<dbReference type="AlphaFoldDB" id="A0A172TVI1"/>
<gene>
    <name evidence="2" type="ORF">SY85_12080</name>
</gene>
<dbReference type="OrthoDB" id="1523900at2"/>